<proteinExistence type="predicted"/>
<dbReference type="EMBL" id="JAKOGI010000282">
    <property type="protein sequence ID" value="KAJ8437763.1"/>
    <property type="molecule type" value="Genomic_DNA"/>
</dbReference>
<keyword evidence="3" id="KW-1185">Reference proteome</keyword>
<dbReference type="AlphaFoldDB" id="A0A9Q1K7G3"/>
<comment type="caution">
    <text evidence="2">The sequence shown here is derived from an EMBL/GenBank/DDBJ whole genome shotgun (WGS) entry which is preliminary data.</text>
</comment>
<dbReference type="Proteomes" id="UP001153076">
    <property type="component" value="Unassembled WGS sequence"/>
</dbReference>
<name>A0A9Q1K7G3_9CARY</name>
<evidence type="ECO:0000313" key="3">
    <source>
        <dbReference type="Proteomes" id="UP001153076"/>
    </source>
</evidence>
<dbReference type="OrthoDB" id="1417722at2759"/>
<reference evidence="2" key="1">
    <citation type="submission" date="2022-04" db="EMBL/GenBank/DDBJ databases">
        <title>Carnegiea gigantea Genome sequencing and assembly v2.</title>
        <authorList>
            <person name="Copetti D."/>
            <person name="Sanderson M.J."/>
            <person name="Burquez A."/>
            <person name="Wojciechowski M.F."/>
        </authorList>
    </citation>
    <scope>NUCLEOTIDE SEQUENCE</scope>
    <source>
        <strain evidence="2">SGP5-SGP5p</strain>
        <tissue evidence="2">Aerial part</tissue>
    </source>
</reference>
<organism evidence="2 3">
    <name type="scientific">Carnegiea gigantea</name>
    <dbReference type="NCBI Taxonomy" id="171969"/>
    <lineage>
        <taxon>Eukaryota</taxon>
        <taxon>Viridiplantae</taxon>
        <taxon>Streptophyta</taxon>
        <taxon>Embryophyta</taxon>
        <taxon>Tracheophyta</taxon>
        <taxon>Spermatophyta</taxon>
        <taxon>Magnoliopsida</taxon>
        <taxon>eudicotyledons</taxon>
        <taxon>Gunneridae</taxon>
        <taxon>Pentapetalae</taxon>
        <taxon>Caryophyllales</taxon>
        <taxon>Cactineae</taxon>
        <taxon>Cactaceae</taxon>
        <taxon>Cactoideae</taxon>
        <taxon>Echinocereeae</taxon>
        <taxon>Carnegiea</taxon>
    </lineage>
</organism>
<sequence length="328" mass="37755">MLESKSELKLIHTTNLTKVCYSQGRTSEANYEEFIEEHLRFRQASVRRTKERSRRVCNKVVKWTEQVQNLVKEVTYMSEGKSDNKSRGSGSAYVNEEGRSTSSSTSISLDDDIRTSSSDHASTIPEGGQKQEEAGVDIVIRHRCTLKAVCGLSDGFEDLQNKAIWETVWSSVLDNRPFAIDGHLVWAPIEFSNPDAKSFKLGCREVPFSFCNVPFLTGLPATRKPIIFEHSEGTCEVEQPLKEEMDALVTHKRRWKRTIKKDMRIYRNYVSIATSHLQPTPKFIQATISHILSTKFILSRYKWVNYQYEQTEARRSKHMSKYDLDTVR</sequence>
<gene>
    <name evidence="2" type="ORF">Cgig2_009478</name>
</gene>
<evidence type="ECO:0000313" key="2">
    <source>
        <dbReference type="EMBL" id="KAJ8437763.1"/>
    </source>
</evidence>
<accession>A0A9Q1K7G3</accession>
<feature type="region of interest" description="Disordered" evidence="1">
    <location>
        <begin position="78"/>
        <end position="132"/>
    </location>
</feature>
<evidence type="ECO:0000256" key="1">
    <source>
        <dbReference type="SAM" id="MobiDB-lite"/>
    </source>
</evidence>
<protein>
    <submittedName>
        <fullName evidence="2">Uncharacterized protein</fullName>
    </submittedName>
</protein>